<dbReference type="Gene3D" id="1.10.8.270">
    <property type="entry name" value="putative rabgap domain of human tbc1 domain family member 14 like domains"/>
    <property type="match status" value="1"/>
</dbReference>
<dbReference type="SMART" id="SM00164">
    <property type="entry name" value="TBC"/>
    <property type="match status" value="1"/>
</dbReference>
<reference evidence="4" key="1">
    <citation type="journal article" date="2015" name="Insect Biochem. Mol. Biol.">
        <title>An insight into the sialome of the horse fly, Tabanus bromius.</title>
        <authorList>
            <person name="Ribeiro J.M."/>
            <person name="Kazimirova M."/>
            <person name="Takac P."/>
            <person name="Andersen J.F."/>
            <person name="Francischetti I.M."/>
        </authorList>
    </citation>
    <scope>NUCLEOTIDE SEQUENCE</scope>
</reference>
<name>A0A0K8TLM8_TABBR</name>
<dbReference type="PANTHER" id="PTHR22957">
    <property type="entry name" value="TBC1 DOMAIN FAMILY MEMBER GTPASE-ACTIVATING PROTEIN"/>
    <property type="match status" value="1"/>
</dbReference>
<dbReference type="InterPro" id="IPR000195">
    <property type="entry name" value="Rab-GAP-TBC_dom"/>
</dbReference>
<feature type="domain" description="Rab-GAP TBC" evidence="3">
    <location>
        <begin position="52"/>
        <end position="329"/>
    </location>
</feature>
<sequence>VSVEKAEIVEPGSDVLHLSSVEIYKREWKRLTTNLRANNLEKLRESAFNGDLKVSKFRSVCWSLLLRVINEDPNTWVAQKQQQREKYKRLKEEFVKNPHNENDLNDDPLSQSKQSVWNQYFGDQELCSIIKQDVVRTFPGVDFFRKEFIQEIMTNILFYYAREHPYMCYRQGMHEILAPILFVMHCDHQALLHFQEISCDINETLAEVLNPKFLEPDAYFLFSRLMSSVESYYRISNLVPTAEGYFPPQSASLESSYDSPNATEVEVISQLNFIREKILAKEDLHLHNHLLKLDIPLHIFGIRWLRLLFGREFPLLDLLMLWDAIFADGDRFELPNYIVVAMLVRIRDKLLLSDYTTCLTYLMRYPNNVDVGLILRHALYMQMPSKYERPQNAFVYVTLQPEKKLQQNNASTLPRQTPPKNAQVASKDSALLNQRMRSASLNSNNSEDLQGATKQSVSKVAPSAQVTNVNNGNKQKSKVGVVDGYSDDSPEMLRLELENAQTIMTITRLKLNKYLDTLRTHISRNHPDELNQVLDGIEELCAFLDIKLPVKTKAPTLPVDPAIEADESAQSKRPSTLPVVKNFPSLDSNPQVLKHKITEQEAKREFVKNLSNSNVPKKIDGLSDHKLLNNQTDETSKDPKTRYEIPDNSFASKVLGRRRSVELRLFKEESVGEEDHGTVPTPDPLHLREC</sequence>
<feature type="region of interest" description="Disordered" evidence="2">
    <location>
        <begin position="618"/>
        <end position="642"/>
    </location>
</feature>
<dbReference type="FunFam" id="1.10.472.80:FF:000038">
    <property type="entry name" value="TBC1 domain family member 5"/>
    <property type="match status" value="1"/>
</dbReference>
<evidence type="ECO:0000313" key="4">
    <source>
        <dbReference type="EMBL" id="JAI15056.1"/>
    </source>
</evidence>
<dbReference type="GO" id="GO:0005096">
    <property type="term" value="F:GTPase activator activity"/>
    <property type="evidence" value="ECO:0007669"/>
    <property type="project" value="UniProtKB-KW"/>
</dbReference>
<dbReference type="InterPro" id="IPR035969">
    <property type="entry name" value="Rab-GAP_TBC_sf"/>
</dbReference>
<feature type="compositionally biased region" description="Polar residues" evidence="2">
    <location>
        <begin position="440"/>
        <end position="474"/>
    </location>
</feature>
<proteinExistence type="evidence at transcript level"/>
<dbReference type="FunFam" id="1.10.8.270:FF:000011">
    <property type="entry name" value="TBC1 domain family member 5"/>
    <property type="match status" value="1"/>
</dbReference>
<dbReference type="PANTHER" id="PTHR22957:SF337">
    <property type="entry name" value="TBC1 DOMAIN FAMILY MEMBER 5"/>
    <property type="match status" value="1"/>
</dbReference>
<organism evidence="4">
    <name type="scientific">Tabanus bromius</name>
    <name type="common">Band-eyed brown horse fly</name>
    <dbReference type="NCBI Taxonomy" id="304241"/>
    <lineage>
        <taxon>Eukaryota</taxon>
        <taxon>Metazoa</taxon>
        <taxon>Ecdysozoa</taxon>
        <taxon>Arthropoda</taxon>
        <taxon>Hexapoda</taxon>
        <taxon>Insecta</taxon>
        <taxon>Pterygota</taxon>
        <taxon>Neoptera</taxon>
        <taxon>Endopterygota</taxon>
        <taxon>Diptera</taxon>
        <taxon>Brachycera</taxon>
        <taxon>Tabanomorpha</taxon>
        <taxon>Tabanoidea</taxon>
        <taxon>Tabanidae</taxon>
        <taxon>Tabanus</taxon>
    </lineage>
</organism>
<accession>A0A0K8TLM8</accession>
<dbReference type="SUPFAM" id="SSF47923">
    <property type="entry name" value="Ypt/Rab-GAP domain of gyp1p"/>
    <property type="match status" value="2"/>
</dbReference>
<feature type="compositionally biased region" description="Basic and acidic residues" evidence="2">
    <location>
        <begin position="618"/>
        <end position="627"/>
    </location>
</feature>
<protein>
    <submittedName>
        <fullName evidence="4">Putative ypt/rab-specific gtpase-activating protein gyp6</fullName>
    </submittedName>
</protein>
<dbReference type="Pfam" id="PF00566">
    <property type="entry name" value="RabGAP-TBC"/>
    <property type="match status" value="2"/>
</dbReference>
<evidence type="ECO:0000256" key="2">
    <source>
        <dbReference type="SAM" id="MobiDB-lite"/>
    </source>
</evidence>
<evidence type="ECO:0000256" key="1">
    <source>
        <dbReference type="ARBA" id="ARBA00022468"/>
    </source>
</evidence>
<dbReference type="AlphaFoldDB" id="A0A0K8TLM8"/>
<feature type="non-terminal residue" evidence="4">
    <location>
        <position position="1"/>
    </location>
</feature>
<keyword evidence="1" id="KW-0343">GTPase activation</keyword>
<evidence type="ECO:0000259" key="3">
    <source>
        <dbReference type="PROSITE" id="PS50086"/>
    </source>
</evidence>
<feature type="region of interest" description="Disordered" evidence="2">
    <location>
        <begin position="669"/>
        <end position="690"/>
    </location>
</feature>
<dbReference type="Gene3D" id="1.10.472.80">
    <property type="entry name" value="Ypt/Rab-GAP domain of gyp1p, domain 3"/>
    <property type="match status" value="1"/>
</dbReference>
<dbReference type="EMBL" id="GDAI01002547">
    <property type="protein sequence ID" value="JAI15056.1"/>
    <property type="molecule type" value="mRNA"/>
</dbReference>
<feature type="region of interest" description="Disordered" evidence="2">
    <location>
        <begin position="440"/>
        <end position="480"/>
    </location>
</feature>
<dbReference type="GO" id="GO:0005737">
    <property type="term" value="C:cytoplasm"/>
    <property type="evidence" value="ECO:0007669"/>
    <property type="project" value="UniProtKB-ARBA"/>
</dbReference>
<dbReference type="PROSITE" id="PS50086">
    <property type="entry name" value="TBC_RABGAP"/>
    <property type="match status" value="1"/>
</dbReference>